<dbReference type="InterPro" id="IPR054467">
    <property type="entry name" value="YkoP-like_dom"/>
</dbReference>
<keyword evidence="3" id="KW-1185">Reference proteome</keyword>
<evidence type="ECO:0000259" key="1">
    <source>
        <dbReference type="Pfam" id="PF22790"/>
    </source>
</evidence>
<gene>
    <name evidence="2" type="ORF">GCM10008986_17930</name>
</gene>
<comment type="caution">
    <text evidence="2">The sequence shown here is derived from an EMBL/GenBank/DDBJ whole genome shotgun (WGS) entry which is preliminary data.</text>
</comment>
<proteinExistence type="predicted"/>
<evidence type="ECO:0000313" key="3">
    <source>
        <dbReference type="Proteomes" id="UP001500880"/>
    </source>
</evidence>
<evidence type="ECO:0000313" key="2">
    <source>
        <dbReference type="EMBL" id="GAA0492107.1"/>
    </source>
</evidence>
<reference evidence="2 3" key="1">
    <citation type="journal article" date="2019" name="Int. J. Syst. Evol. Microbiol.">
        <title>The Global Catalogue of Microorganisms (GCM) 10K type strain sequencing project: providing services to taxonomists for standard genome sequencing and annotation.</title>
        <authorList>
            <consortium name="The Broad Institute Genomics Platform"/>
            <consortium name="The Broad Institute Genome Sequencing Center for Infectious Disease"/>
            <person name="Wu L."/>
            <person name="Ma J."/>
        </authorList>
    </citation>
    <scope>NUCLEOTIDE SEQUENCE [LARGE SCALE GENOMIC DNA]</scope>
    <source>
        <strain evidence="2 3">JCM 12389</strain>
    </source>
</reference>
<organism evidence="2 3">
    <name type="scientific">Salinibacillus aidingensis</name>
    <dbReference type="NCBI Taxonomy" id="237684"/>
    <lineage>
        <taxon>Bacteria</taxon>
        <taxon>Bacillati</taxon>
        <taxon>Bacillota</taxon>
        <taxon>Bacilli</taxon>
        <taxon>Bacillales</taxon>
        <taxon>Bacillaceae</taxon>
        <taxon>Salinibacillus</taxon>
    </lineage>
</organism>
<accession>A0ABN1B7V6</accession>
<dbReference type="Pfam" id="PF22790">
    <property type="entry name" value="YkoP"/>
    <property type="match status" value="1"/>
</dbReference>
<feature type="domain" description="YkoP-like" evidence="1">
    <location>
        <begin position="2"/>
        <end position="185"/>
    </location>
</feature>
<protein>
    <recommendedName>
        <fullName evidence="1">YkoP-like domain-containing protein</fullName>
    </recommendedName>
</protein>
<dbReference type="Proteomes" id="UP001500880">
    <property type="component" value="Unassembled WGS sequence"/>
</dbReference>
<dbReference type="EMBL" id="BAAADO010000003">
    <property type="protein sequence ID" value="GAA0492107.1"/>
    <property type="molecule type" value="Genomic_DNA"/>
</dbReference>
<sequence>MRNFMLKLWLYFDPLYFRFTRLKYIGMHRGSTSNIFRVRLTRFKGGPIRLSDGTVIEKNDLLLKIHLHNVRLLHDLKNEASEVKKAFMVYERVRDSMPGLATYVLTHKRHQEIKAVMGITSLNKGAGRLGFEINHIKSPAYKWMKKMTFYPIHILSLSEPSLNNMINQPSPNYILMSKNQLLTNYIHRPLEKVIRNRKKAARSSMS</sequence>
<name>A0ABN1B7V6_9BACI</name>
<dbReference type="RefSeq" id="WP_343839904.1">
    <property type="nucleotide sequence ID" value="NZ_BAAADO010000003.1"/>
</dbReference>